<evidence type="ECO:0000256" key="2">
    <source>
        <dbReference type="SAM" id="Phobius"/>
    </source>
</evidence>
<reference evidence="3" key="2">
    <citation type="journal article" date="2023" name="IMA Fungus">
        <title>Comparative genomic study of the Penicillium genus elucidates a diverse pangenome and 15 lateral gene transfer events.</title>
        <authorList>
            <person name="Petersen C."/>
            <person name="Sorensen T."/>
            <person name="Nielsen M.R."/>
            <person name="Sondergaard T.E."/>
            <person name="Sorensen J.L."/>
            <person name="Fitzpatrick D.A."/>
            <person name="Frisvad J.C."/>
            <person name="Nielsen K.L."/>
        </authorList>
    </citation>
    <scope>NUCLEOTIDE SEQUENCE</scope>
    <source>
        <strain evidence="3">IBT 16849</strain>
    </source>
</reference>
<keyword evidence="4" id="KW-1185">Reference proteome</keyword>
<protein>
    <submittedName>
        <fullName evidence="3">Uncharacterized protein</fullName>
    </submittedName>
</protein>
<evidence type="ECO:0000313" key="4">
    <source>
        <dbReference type="Proteomes" id="UP001150879"/>
    </source>
</evidence>
<sequence length="79" mass="8409">MASSYYEYQKMADNEGLAIGLALGLGFPLTTALIVLAVIYSYRSFPNREGPRYPGDAGADQEASDPGGLCMENGTKVSK</sequence>
<evidence type="ECO:0000256" key="1">
    <source>
        <dbReference type="SAM" id="MobiDB-lite"/>
    </source>
</evidence>
<gene>
    <name evidence="3" type="ORF">N7472_008941</name>
</gene>
<feature type="region of interest" description="Disordered" evidence="1">
    <location>
        <begin position="50"/>
        <end position="79"/>
    </location>
</feature>
<reference evidence="3" key="1">
    <citation type="submission" date="2022-11" db="EMBL/GenBank/DDBJ databases">
        <authorList>
            <person name="Petersen C."/>
        </authorList>
    </citation>
    <scope>NUCLEOTIDE SEQUENCE</scope>
    <source>
        <strain evidence="3">IBT 16849</strain>
    </source>
</reference>
<organism evidence="3 4">
    <name type="scientific">Penicillium cf. griseofulvum</name>
    <dbReference type="NCBI Taxonomy" id="2972120"/>
    <lineage>
        <taxon>Eukaryota</taxon>
        <taxon>Fungi</taxon>
        <taxon>Dikarya</taxon>
        <taxon>Ascomycota</taxon>
        <taxon>Pezizomycotina</taxon>
        <taxon>Eurotiomycetes</taxon>
        <taxon>Eurotiomycetidae</taxon>
        <taxon>Eurotiales</taxon>
        <taxon>Aspergillaceae</taxon>
        <taxon>Penicillium</taxon>
    </lineage>
</organism>
<keyword evidence="2" id="KW-0812">Transmembrane</keyword>
<dbReference type="AlphaFoldDB" id="A0A9W9J5B6"/>
<evidence type="ECO:0000313" key="3">
    <source>
        <dbReference type="EMBL" id="KAJ5189927.1"/>
    </source>
</evidence>
<comment type="caution">
    <text evidence="3">The sequence shown here is derived from an EMBL/GenBank/DDBJ whole genome shotgun (WGS) entry which is preliminary data.</text>
</comment>
<keyword evidence="2" id="KW-1133">Transmembrane helix</keyword>
<name>A0A9W9J5B6_9EURO</name>
<accession>A0A9W9J5B6</accession>
<dbReference type="Proteomes" id="UP001150879">
    <property type="component" value="Unassembled WGS sequence"/>
</dbReference>
<proteinExistence type="predicted"/>
<keyword evidence="2" id="KW-0472">Membrane</keyword>
<feature type="transmembrane region" description="Helical" evidence="2">
    <location>
        <begin position="17"/>
        <end position="42"/>
    </location>
</feature>
<dbReference type="EMBL" id="JAPQKP010000005">
    <property type="protein sequence ID" value="KAJ5189927.1"/>
    <property type="molecule type" value="Genomic_DNA"/>
</dbReference>